<reference evidence="3" key="1">
    <citation type="submission" date="2018-02" db="EMBL/GenBank/DDBJ databases">
        <authorList>
            <person name="Seth-Smith MB H."/>
            <person name="Seth-Smith H."/>
        </authorList>
    </citation>
    <scope>NUCLEOTIDE SEQUENCE [LARGE SCALE GENOMIC DNA]</scope>
</reference>
<keyword evidence="3" id="KW-1185">Reference proteome</keyword>
<dbReference type="Gene3D" id="1.10.287.850">
    <property type="entry name" value="HP0062-like domain"/>
    <property type="match status" value="1"/>
</dbReference>
<dbReference type="InterPro" id="IPR000084">
    <property type="entry name" value="PE-PGRS_N"/>
</dbReference>
<name>A0A447GCV9_9MYCO</name>
<dbReference type="KEGG" id="mbai:MB901379_01855"/>
<protein>
    <submittedName>
        <fullName evidence="2">PE family protein</fullName>
    </submittedName>
</protein>
<organism evidence="2 3">
    <name type="scientific">Mycobacterium basiliense</name>
    <dbReference type="NCBI Taxonomy" id="2094119"/>
    <lineage>
        <taxon>Bacteria</taxon>
        <taxon>Bacillati</taxon>
        <taxon>Actinomycetota</taxon>
        <taxon>Actinomycetes</taxon>
        <taxon>Mycobacteriales</taxon>
        <taxon>Mycobacteriaceae</taxon>
        <taxon>Mycobacterium</taxon>
    </lineage>
</organism>
<dbReference type="OrthoDB" id="4737262at2"/>
<evidence type="ECO:0000313" key="2">
    <source>
        <dbReference type="EMBL" id="VDM88298.1"/>
    </source>
</evidence>
<accession>A0A447GCV9</accession>
<feature type="domain" description="PE" evidence="1">
    <location>
        <begin position="2"/>
        <end position="84"/>
    </location>
</feature>
<sequence precursor="true">MVAATTDMTEIGSVVSAANAAAAAPTSAIAAAAADEVSAAIAALFGNHAQQYRALSTEIARFHDQFVRNLTRAAQMYAGAEAANATPLQSVLDLINAPVPAV</sequence>
<evidence type="ECO:0000313" key="3">
    <source>
        <dbReference type="Proteomes" id="UP000269998"/>
    </source>
</evidence>
<dbReference type="Proteomes" id="UP000269998">
    <property type="component" value="Chromosome"/>
</dbReference>
<dbReference type="AlphaFoldDB" id="A0A447GCV9"/>
<dbReference type="EMBL" id="LR130759">
    <property type="protein sequence ID" value="VDM88298.1"/>
    <property type="molecule type" value="Genomic_DNA"/>
</dbReference>
<gene>
    <name evidence="2" type="ORF">MB901379_01855</name>
</gene>
<evidence type="ECO:0000259" key="1">
    <source>
        <dbReference type="Pfam" id="PF00934"/>
    </source>
</evidence>
<dbReference type="SUPFAM" id="SSF140459">
    <property type="entry name" value="PE/PPE dimer-like"/>
    <property type="match status" value="1"/>
</dbReference>
<dbReference type="Pfam" id="PF00934">
    <property type="entry name" value="PE"/>
    <property type="match status" value="1"/>
</dbReference>
<dbReference type="InterPro" id="IPR038332">
    <property type="entry name" value="PPE_sf"/>
</dbReference>
<proteinExistence type="predicted"/>